<dbReference type="OrthoDB" id="5954824at2759"/>
<dbReference type="EMBL" id="UZAE01012275">
    <property type="protein sequence ID" value="VDO04315.1"/>
    <property type="molecule type" value="Genomic_DNA"/>
</dbReference>
<evidence type="ECO:0000313" key="2">
    <source>
        <dbReference type="Proteomes" id="UP000278807"/>
    </source>
</evidence>
<dbReference type="InterPro" id="IPR019399">
    <property type="entry name" value="Parkin_co-regulated_protein"/>
</dbReference>
<dbReference type="STRING" id="102285.A0A0R3TM64"/>
<organism evidence="3">
    <name type="scientific">Rodentolepis nana</name>
    <name type="common">Dwarf tapeworm</name>
    <name type="synonym">Hymenolepis nana</name>
    <dbReference type="NCBI Taxonomy" id="102285"/>
    <lineage>
        <taxon>Eukaryota</taxon>
        <taxon>Metazoa</taxon>
        <taxon>Spiralia</taxon>
        <taxon>Lophotrochozoa</taxon>
        <taxon>Platyhelminthes</taxon>
        <taxon>Cestoda</taxon>
        <taxon>Eucestoda</taxon>
        <taxon>Cyclophyllidea</taxon>
        <taxon>Hymenolepididae</taxon>
        <taxon>Rodentolepis</taxon>
    </lineage>
</organism>
<accession>A0A0R3TM64</accession>
<dbReference type="AlphaFoldDB" id="A0A0R3TM64"/>
<reference evidence="3" key="1">
    <citation type="submission" date="2017-02" db="UniProtKB">
        <authorList>
            <consortium name="WormBaseParasite"/>
        </authorList>
    </citation>
    <scope>IDENTIFICATION</scope>
</reference>
<protein>
    <submittedName>
        <fullName evidence="3">Parkin coregulated gene protein</fullName>
    </submittedName>
</protein>
<name>A0A0R3TM64_RODNA</name>
<dbReference type="Pfam" id="PF10274">
    <property type="entry name" value="ParcG"/>
    <property type="match status" value="1"/>
</dbReference>
<dbReference type="WBParaSite" id="HNAJ_0000838601-mRNA-1">
    <property type="protein sequence ID" value="HNAJ_0000838601-mRNA-1"/>
    <property type="gene ID" value="HNAJ_0000838601"/>
</dbReference>
<dbReference type="Proteomes" id="UP000278807">
    <property type="component" value="Unassembled WGS sequence"/>
</dbReference>
<keyword evidence="2" id="KW-1185">Reference proteome</keyword>
<evidence type="ECO:0000313" key="3">
    <source>
        <dbReference type="WBParaSite" id="HNAJ_0000838601-mRNA-1"/>
    </source>
</evidence>
<reference evidence="1 2" key="2">
    <citation type="submission" date="2018-11" db="EMBL/GenBank/DDBJ databases">
        <authorList>
            <consortium name="Pathogen Informatics"/>
        </authorList>
    </citation>
    <scope>NUCLEOTIDE SEQUENCE [LARGE SCALE GENOMIC DNA]</scope>
</reference>
<evidence type="ECO:0000313" key="1">
    <source>
        <dbReference type="EMBL" id="VDO04315.1"/>
    </source>
</evidence>
<sequence>MKSGCLVGRQFRKRICPETKTSQFSDRTNEVFEMNQMGSDICGNKPRRNPLLGINDPMWKKQTRAFTMQAEQGIWDIGAPEPSMVKKPLEKSRFQERYKNRVYPFHIDYSGSSELKVSWHNDIEQCPIIELMKDTVDAQIDSDHWSNIGILVFKDLLKHMPPAKLATALPGFSLEFRKAMRRNNEATTRRLLLMLRELALVTTSLGPELACYAFDLFNHSQQWLHFKKSEVGDYIFFGRPTFNELYDELHTMFEVISGPEKDQAVAGMKLANPIYQMPSRSFEAQK</sequence>
<gene>
    <name evidence="1" type="ORF">HNAJ_LOCUS8382</name>
</gene>
<proteinExistence type="predicted"/>